<dbReference type="Proteomes" id="UP000317257">
    <property type="component" value="Unassembled WGS sequence"/>
</dbReference>
<evidence type="ECO:0000256" key="11">
    <source>
        <dbReference type="SAM" id="Phobius"/>
    </source>
</evidence>
<comment type="similarity">
    <text evidence="2">Belongs to the ABC transporter superfamily. ABCC family. Conjugate transporter (TC 3.A.1.208) subfamily.</text>
</comment>
<dbReference type="InterPro" id="IPR036640">
    <property type="entry name" value="ABC1_TM_sf"/>
</dbReference>
<keyword evidence="4" id="KW-1003">Cell membrane</keyword>
<protein>
    <recommendedName>
        <fullName evidence="16">ABC transporter, transmembrane domain, type 1</fullName>
    </recommendedName>
</protein>
<evidence type="ECO:0000256" key="3">
    <source>
        <dbReference type="ARBA" id="ARBA00022448"/>
    </source>
</evidence>
<feature type="domain" description="ABC transporter" evidence="12">
    <location>
        <begin position="1176"/>
        <end position="1407"/>
    </location>
</feature>
<feature type="transmembrane region" description="Helical" evidence="11">
    <location>
        <begin position="73"/>
        <end position="94"/>
    </location>
</feature>
<dbReference type="FunFam" id="1.20.1560.10:FF:000055">
    <property type="entry name" value="ABC multidrug transporter (Eurofung)"/>
    <property type="match status" value="1"/>
</dbReference>
<dbReference type="FunFam" id="1.20.1560.10:FF:000066">
    <property type="entry name" value="ABC multidrug transporter (Eurofung)"/>
    <property type="match status" value="1"/>
</dbReference>
<keyword evidence="7" id="KW-0067">ATP-binding</keyword>
<evidence type="ECO:0000313" key="14">
    <source>
        <dbReference type="EMBL" id="TWU72156.1"/>
    </source>
</evidence>
<dbReference type="FunFam" id="3.40.50.300:FF:002145">
    <property type="entry name" value="ABC transporter (MsbA subfamily)"/>
    <property type="match status" value="1"/>
</dbReference>
<dbReference type="SMART" id="SM00382">
    <property type="entry name" value="AAA"/>
    <property type="match status" value="2"/>
</dbReference>
<name>A0A5C6G894_METRR</name>
<comment type="subcellular location">
    <subcellularLocation>
        <location evidence="1">Cell membrane</location>
        <topology evidence="1">Multi-pass membrane protein</topology>
    </subcellularLocation>
</comment>
<dbReference type="InterPro" id="IPR003439">
    <property type="entry name" value="ABC_transporter-like_ATP-bd"/>
</dbReference>
<dbReference type="PANTHER" id="PTHR24223:SF404">
    <property type="entry name" value="ABC MULTIDRUG TRANSPORTER (EUROFUNG)-RELATED"/>
    <property type="match status" value="1"/>
</dbReference>
<dbReference type="SUPFAM" id="SSF52540">
    <property type="entry name" value="P-loop containing nucleoside triphosphate hydrolases"/>
    <property type="match status" value="2"/>
</dbReference>
<dbReference type="InterPro" id="IPR027417">
    <property type="entry name" value="P-loop_NTPase"/>
</dbReference>
<evidence type="ECO:0000256" key="4">
    <source>
        <dbReference type="ARBA" id="ARBA00022475"/>
    </source>
</evidence>
<gene>
    <name evidence="14" type="ORF">ED733_003640</name>
</gene>
<dbReference type="InterPro" id="IPR044726">
    <property type="entry name" value="ABCC_6TM_D2"/>
</dbReference>
<comment type="caution">
    <text evidence="14">The sequence shown here is derived from an EMBL/GenBank/DDBJ whole genome shotgun (WGS) entry which is preliminary data.</text>
</comment>
<dbReference type="InterPro" id="IPR003593">
    <property type="entry name" value="AAA+_ATPase"/>
</dbReference>
<feature type="domain" description="ABC transporter" evidence="12">
    <location>
        <begin position="565"/>
        <end position="803"/>
    </location>
</feature>
<feature type="transmembrane region" description="Helical" evidence="11">
    <location>
        <begin position="100"/>
        <end position="125"/>
    </location>
</feature>
<dbReference type="InterPro" id="IPR050173">
    <property type="entry name" value="ABC_transporter_C-like"/>
</dbReference>
<feature type="transmembrane region" description="Helical" evidence="11">
    <location>
        <begin position="1013"/>
        <end position="1030"/>
    </location>
</feature>
<evidence type="ECO:0000259" key="12">
    <source>
        <dbReference type="PROSITE" id="PS50893"/>
    </source>
</evidence>
<dbReference type="Pfam" id="PF00005">
    <property type="entry name" value="ABC_tran"/>
    <property type="match status" value="2"/>
</dbReference>
<feature type="transmembrane region" description="Helical" evidence="11">
    <location>
        <begin position="1121"/>
        <end position="1141"/>
    </location>
</feature>
<dbReference type="CDD" id="cd03244">
    <property type="entry name" value="ABCC_MRP_domain2"/>
    <property type="match status" value="1"/>
</dbReference>
<dbReference type="Gene3D" id="3.40.50.300">
    <property type="entry name" value="P-loop containing nucleotide triphosphate hydrolases"/>
    <property type="match status" value="2"/>
</dbReference>
<evidence type="ECO:0000256" key="2">
    <source>
        <dbReference type="ARBA" id="ARBA00009726"/>
    </source>
</evidence>
<proteinExistence type="inferred from homology"/>
<feature type="transmembrane region" description="Helical" evidence="11">
    <location>
        <begin position="273"/>
        <end position="292"/>
    </location>
</feature>
<dbReference type="EMBL" id="SBHS01000032">
    <property type="protein sequence ID" value="TWU72156.1"/>
    <property type="molecule type" value="Genomic_DNA"/>
</dbReference>
<feature type="transmembrane region" description="Helical" evidence="11">
    <location>
        <begin position="859"/>
        <end position="881"/>
    </location>
</feature>
<evidence type="ECO:0000256" key="7">
    <source>
        <dbReference type="ARBA" id="ARBA00022840"/>
    </source>
</evidence>
<keyword evidence="6" id="KW-0547">Nucleotide-binding</keyword>
<keyword evidence="8 11" id="KW-1133">Transmembrane helix</keyword>
<keyword evidence="3" id="KW-0813">Transport</keyword>
<keyword evidence="5 11" id="KW-0812">Transmembrane</keyword>
<feature type="transmembrane region" description="Helical" evidence="11">
    <location>
        <begin position="165"/>
        <end position="183"/>
    </location>
</feature>
<evidence type="ECO:0000256" key="6">
    <source>
        <dbReference type="ARBA" id="ARBA00022741"/>
    </source>
</evidence>
<feature type="transmembrane region" description="Helical" evidence="11">
    <location>
        <begin position="204"/>
        <end position="225"/>
    </location>
</feature>
<evidence type="ECO:0000259" key="13">
    <source>
        <dbReference type="PROSITE" id="PS50929"/>
    </source>
</evidence>
<evidence type="ECO:0000256" key="1">
    <source>
        <dbReference type="ARBA" id="ARBA00004651"/>
    </source>
</evidence>
<reference evidence="15" key="1">
    <citation type="submission" date="2018-12" db="EMBL/GenBank/DDBJ databases">
        <title>The complete genome of Metarhizium rileyi, a key fungal pathogen of Lepidoptera.</title>
        <authorList>
            <person name="Binneck E."/>
            <person name="Lastra C.C.L."/>
            <person name="Sosa-Gomez D.R."/>
        </authorList>
    </citation>
    <scope>NUCLEOTIDE SEQUENCE [LARGE SCALE GENOMIC DNA]</scope>
    <source>
        <strain evidence="15">Cep018-CH2</strain>
    </source>
</reference>
<evidence type="ECO:0000256" key="9">
    <source>
        <dbReference type="ARBA" id="ARBA00023136"/>
    </source>
</evidence>
<feature type="domain" description="ABC transmembrane type-1" evidence="13">
    <location>
        <begin position="875"/>
        <end position="1152"/>
    </location>
</feature>
<dbReference type="GO" id="GO:0016887">
    <property type="term" value="F:ATP hydrolysis activity"/>
    <property type="evidence" value="ECO:0007669"/>
    <property type="project" value="InterPro"/>
</dbReference>
<dbReference type="GO" id="GO:0005524">
    <property type="term" value="F:ATP binding"/>
    <property type="evidence" value="ECO:0007669"/>
    <property type="project" value="UniProtKB-KW"/>
</dbReference>
<dbReference type="Pfam" id="PF00664">
    <property type="entry name" value="ABC_membrane"/>
    <property type="match status" value="1"/>
</dbReference>
<feature type="domain" description="ABC transmembrane type-1" evidence="13">
    <location>
        <begin position="272"/>
        <end position="510"/>
    </location>
</feature>
<dbReference type="Pfam" id="PF24357">
    <property type="entry name" value="TMD0_ABC"/>
    <property type="match status" value="1"/>
</dbReference>
<dbReference type="SUPFAM" id="SSF90123">
    <property type="entry name" value="ABC transporter transmembrane region"/>
    <property type="match status" value="2"/>
</dbReference>
<dbReference type="PROSITE" id="PS50893">
    <property type="entry name" value="ABC_TRANSPORTER_2"/>
    <property type="match status" value="2"/>
</dbReference>
<dbReference type="InterPro" id="IPR056227">
    <property type="entry name" value="TMD0_ABC"/>
</dbReference>
<evidence type="ECO:0000256" key="10">
    <source>
        <dbReference type="ARBA" id="ARBA00023180"/>
    </source>
</evidence>
<dbReference type="CDD" id="cd18580">
    <property type="entry name" value="ABC_6TM_ABCC_D2"/>
    <property type="match status" value="1"/>
</dbReference>
<evidence type="ECO:0000256" key="8">
    <source>
        <dbReference type="ARBA" id="ARBA00022989"/>
    </source>
</evidence>
<keyword evidence="10" id="KW-0325">Glycoprotein</keyword>
<feature type="transmembrane region" description="Helical" evidence="11">
    <location>
        <begin position="38"/>
        <end position="61"/>
    </location>
</feature>
<feature type="transmembrane region" description="Helical" evidence="11">
    <location>
        <begin position="480"/>
        <end position="502"/>
    </location>
</feature>
<keyword evidence="9 11" id="KW-0472">Membrane</keyword>
<feature type="transmembrane region" description="Helical" evidence="11">
    <location>
        <begin position="137"/>
        <end position="159"/>
    </location>
</feature>
<dbReference type="GO" id="GO:0140359">
    <property type="term" value="F:ABC-type transporter activity"/>
    <property type="evidence" value="ECO:0007669"/>
    <property type="project" value="InterPro"/>
</dbReference>
<dbReference type="Gene3D" id="1.20.1560.10">
    <property type="entry name" value="ABC transporter type 1, transmembrane domain"/>
    <property type="match status" value="2"/>
</dbReference>
<sequence length="1419" mass="154363">MTLQEKLMSCIVGVDSSLGPRVDPACREFDFTLAFEDVVFVCVPAALFIVPALAQIALLWRKQAGLQRELDKFVAVKLLAFIAALATQLAVLGIRLQTTALATGVSLAGNVLSSVATTAAAVLSFTSYRKSYRPSTLLALYLSAVVVLGIARARTFWLITGSSSASASLIASLAMLLSALFLESLPSKPLDADVVQRQGKTPELYSGFWNRITFSWLATTFWAGYSRIISVNDLPGLDPKLHSHALHDQISLNWNKGDKKGNERDANYGRGLIGAWLLVYLGIAVSNSVYSYQNLRFSLRIRGALIALVFQHNVNTRPVDMGGITGVTLMGTDVERIVSGIRMFNELWGSLLDVAVASWLLERQLSLAYDSFVVFVGITSKVSASAGTSQRQWVEKVQERLRVTTAVLGDMKSVKLLGLPTVLSNMIAAIRVDEIDTSEGFRKIIVATILLSLTPINLAPIVTFAVYVMISLYWKDGTLLTAQAFTAVALIALLVNPVIAFIQTLPNFLQTTGCFGRIQEYCNYADTAAQAKTPSLDSDSNYIKNPDINDCVDEFGGFYEKNDSVRLQDYFGGETFAWKDKGANVLTNIHLPVLSGGINVISGPTASGKSALLTALLGEMAASTRSQSRPISGSVAYCAQNPWLENGTIRENILGVSEYDPIWYNKVVWACGLDVDLANAAKKDQFRIGSGGLNLSGGQKHRIALARAVYSRHKTILLDNVFSSLDAQTSSAVRERLLGVNGLIRQHMQTVFLVSNDPLTRDEMAFISLADNIAVLQDGHVLEFGSYLQLSESDGYIGSLKPLGNNNPSPAVTDKTLPSKDEAAVPPRIGISGELEDGPGDSGKGFEDLRRKNGDASVYRYYFASAGYLIIGVNVFFMLIWTVTTELSSIWIKWWSEANEKQPNEKVGMYLGVYAALGVLAIVGACMAAWTALIPIISKSAVKLHSDVLETTMRAPLRFFSTTDSGEILNRFSQDMELIDMELPSTMINYSSTAFTCAAKVIIIAIFSKYLGIAIPLMGISLFFLQKFYLQTSRQLRHLSIEAKAPLYTSFTAVSEGLITIRAFGWESQYQDRCQRLIDASQRPEYMLSCIQYCLGFVLELLTAALAVALVTITITLADRFSAGSVGVALVMVIGLSEVLVRLIKSWTRLETSIGAAARVKSAVARSWVLGDKEPHSFLHTSPSSADAEPALNNISLSVQAGQHIAVCGRTGSGKSSIILSILQMIDTEPAGAITIDGVDVSAVDPTQLRQRINIVSQDAFLFPGTIRLNLNPFSSASDDAIISALERVGLWSMVQEKGGLEADMDDKVWSAGQKQLFCLARALIRKSKVLFLDEAMSSVDASTERIAHDIISTDFKGCTVLSIIHRLSHIHAFDRVAVMAEGSLIEYDEPAKLLVAPSRFAELYVASNQDTTRAAEET</sequence>
<accession>A0A5C6G894</accession>
<feature type="transmembrane region" description="Helical" evidence="11">
    <location>
        <begin position="1093"/>
        <end position="1115"/>
    </location>
</feature>
<evidence type="ECO:0000256" key="5">
    <source>
        <dbReference type="ARBA" id="ARBA00022692"/>
    </source>
</evidence>
<evidence type="ECO:0000313" key="15">
    <source>
        <dbReference type="Proteomes" id="UP000317257"/>
    </source>
</evidence>
<feature type="transmembrane region" description="Helical" evidence="11">
    <location>
        <begin position="444"/>
        <end position="474"/>
    </location>
</feature>
<dbReference type="PROSITE" id="PS50929">
    <property type="entry name" value="ABC_TM1F"/>
    <property type="match status" value="2"/>
</dbReference>
<organism evidence="14 15">
    <name type="scientific">Metarhizium rileyi (strain RCEF 4871)</name>
    <name type="common">Nomuraea rileyi</name>
    <dbReference type="NCBI Taxonomy" id="1649241"/>
    <lineage>
        <taxon>Eukaryota</taxon>
        <taxon>Fungi</taxon>
        <taxon>Dikarya</taxon>
        <taxon>Ascomycota</taxon>
        <taxon>Pezizomycotina</taxon>
        <taxon>Sordariomycetes</taxon>
        <taxon>Hypocreomycetidae</taxon>
        <taxon>Hypocreales</taxon>
        <taxon>Clavicipitaceae</taxon>
        <taxon>Metarhizium</taxon>
    </lineage>
</organism>
<dbReference type="PANTHER" id="PTHR24223">
    <property type="entry name" value="ATP-BINDING CASSETTE SUB-FAMILY C"/>
    <property type="match status" value="1"/>
</dbReference>
<feature type="transmembrane region" description="Helical" evidence="11">
    <location>
        <begin position="913"/>
        <end position="937"/>
    </location>
</feature>
<evidence type="ECO:0008006" key="16">
    <source>
        <dbReference type="Google" id="ProtNLM"/>
    </source>
</evidence>
<dbReference type="InterPro" id="IPR011527">
    <property type="entry name" value="ABC1_TM_dom"/>
</dbReference>
<dbReference type="GO" id="GO:0005886">
    <property type="term" value="C:plasma membrane"/>
    <property type="evidence" value="ECO:0007669"/>
    <property type="project" value="UniProtKB-SubCell"/>
</dbReference>